<proteinExistence type="predicted"/>
<reference evidence="1 2" key="1">
    <citation type="journal article" date="2019" name="Int. J. Syst. Evol. Microbiol.">
        <title>The Global Catalogue of Microorganisms (GCM) 10K type strain sequencing project: providing services to taxonomists for standard genome sequencing and annotation.</title>
        <authorList>
            <consortium name="The Broad Institute Genomics Platform"/>
            <consortium name="The Broad Institute Genome Sequencing Center for Infectious Disease"/>
            <person name="Wu L."/>
            <person name="Ma J."/>
        </authorList>
    </citation>
    <scope>NUCLEOTIDE SEQUENCE [LARGE SCALE GENOMIC DNA]</scope>
    <source>
        <strain evidence="1 2">JCM 15933</strain>
    </source>
</reference>
<organism evidence="1 2">
    <name type="scientific">Dactylosporangium maewongense</name>
    <dbReference type="NCBI Taxonomy" id="634393"/>
    <lineage>
        <taxon>Bacteria</taxon>
        <taxon>Bacillati</taxon>
        <taxon>Actinomycetota</taxon>
        <taxon>Actinomycetes</taxon>
        <taxon>Micromonosporales</taxon>
        <taxon>Micromonosporaceae</taxon>
        <taxon>Dactylosporangium</taxon>
    </lineage>
</organism>
<gene>
    <name evidence="1" type="ORF">GCM10009827_048750</name>
</gene>
<evidence type="ECO:0008006" key="3">
    <source>
        <dbReference type="Google" id="ProtNLM"/>
    </source>
</evidence>
<name>A0ABN2AU59_9ACTN</name>
<evidence type="ECO:0000313" key="2">
    <source>
        <dbReference type="Proteomes" id="UP001501470"/>
    </source>
</evidence>
<evidence type="ECO:0000313" key="1">
    <source>
        <dbReference type="EMBL" id="GAA1526202.1"/>
    </source>
</evidence>
<dbReference type="EMBL" id="BAAAQD010000009">
    <property type="protein sequence ID" value="GAA1526202.1"/>
    <property type="molecule type" value="Genomic_DNA"/>
</dbReference>
<dbReference type="Proteomes" id="UP001501470">
    <property type="component" value="Unassembled WGS sequence"/>
</dbReference>
<protein>
    <recommendedName>
        <fullName evidence="3">Antitoxin VbhA domain-containing protein</fullName>
    </recommendedName>
</protein>
<sequence length="81" mass="9194">MPAQTTASRVRNAVTSRFEARRARRALAREIAAYRTPAERLELDLILGRHTADETREIDEILRAQAAAERSTFQAMPVDRT</sequence>
<dbReference type="RefSeq" id="WP_344504365.1">
    <property type="nucleotide sequence ID" value="NZ_BAAAQD010000009.1"/>
</dbReference>
<keyword evidence="2" id="KW-1185">Reference proteome</keyword>
<accession>A0ABN2AU59</accession>
<comment type="caution">
    <text evidence="1">The sequence shown here is derived from an EMBL/GenBank/DDBJ whole genome shotgun (WGS) entry which is preliminary data.</text>
</comment>